<organism evidence="1">
    <name type="scientific">Chlamydomonas euryale</name>
    <dbReference type="NCBI Taxonomy" id="1486919"/>
    <lineage>
        <taxon>Eukaryota</taxon>
        <taxon>Viridiplantae</taxon>
        <taxon>Chlorophyta</taxon>
        <taxon>core chlorophytes</taxon>
        <taxon>Chlorophyceae</taxon>
        <taxon>CS clade</taxon>
        <taxon>Chlamydomonadales</taxon>
        <taxon>Chlamydomonadaceae</taxon>
        <taxon>Chlamydomonas</taxon>
    </lineage>
</organism>
<proteinExistence type="predicted"/>
<protein>
    <submittedName>
        <fullName evidence="1">Uncharacterized protein</fullName>
    </submittedName>
</protein>
<sequence length="115" mass="11992">MHGAGLSFEGGPAPLWWAPAQVWPEHVTPHLEAGALLGRQGMPAMQFGRAAVAGLLLWRRARCRGGKGVAAVVGGNAAGRYVAAAPGRQLASPAPAGYDAVQLRVRFQRVTLTPC</sequence>
<name>A0A7R9V3K5_9CHLO</name>
<gene>
    <name evidence="1" type="ORF">CEUR00632_LOCUS3400</name>
</gene>
<dbReference type="EMBL" id="HBEC01007495">
    <property type="protein sequence ID" value="CAD8283365.1"/>
    <property type="molecule type" value="Transcribed_RNA"/>
</dbReference>
<dbReference type="AlphaFoldDB" id="A0A7R9V3K5"/>
<evidence type="ECO:0000313" key="1">
    <source>
        <dbReference type="EMBL" id="CAD8283365.1"/>
    </source>
</evidence>
<reference evidence="1" key="1">
    <citation type="submission" date="2021-01" db="EMBL/GenBank/DDBJ databases">
        <authorList>
            <person name="Corre E."/>
            <person name="Pelletier E."/>
            <person name="Niang G."/>
            <person name="Scheremetjew M."/>
            <person name="Finn R."/>
            <person name="Kale V."/>
            <person name="Holt S."/>
            <person name="Cochrane G."/>
            <person name="Meng A."/>
            <person name="Brown T."/>
            <person name="Cohen L."/>
        </authorList>
    </citation>
    <scope>NUCLEOTIDE SEQUENCE</scope>
    <source>
        <strain evidence="1">CCMP219</strain>
    </source>
</reference>
<accession>A0A7R9V3K5</accession>